<dbReference type="SUPFAM" id="SSF48452">
    <property type="entry name" value="TPR-like"/>
    <property type="match status" value="1"/>
</dbReference>
<feature type="coiled-coil region" evidence="1">
    <location>
        <begin position="557"/>
        <end position="584"/>
    </location>
</feature>
<organism evidence="2 3">
    <name type="scientific">Effrenium voratum</name>
    <dbReference type="NCBI Taxonomy" id="2562239"/>
    <lineage>
        <taxon>Eukaryota</taxon>
        <taxon>Sar</taxon>
        <taxon>Alveolata</taxon>
        <taxon>Dinophyceae</taxon>
        <taxon>Suessiales</taxon>
        <taxon>Symbiodiniaceae</taxon>
        <taxon>Effrenium</taxon>
    </lineage>
</organism>
<dbReference type="Gene3D" id="1.25.40.10">
    <property type="entry name" value="Tetratricopeptide repeat domain"/>
    <property type="match status" value="1"/>
</dbReference>
<proteinExistence type="predicted"/>
<dbReference type="EMBL" id="CAUJNA010001112">
    <property type="protein sequence ID" value="CAJ1384379.1"/>
    <property type="molecule type" value="Genomic_DNA"/>
</dbReference>
<evidence type="ECO:0000313" key="2">
    <source>
        <dbReference type="EMBL" id="CAJ1384379.1"/>
    </source>
</evidence>
<keyword evidence="3" id="KW-1185">Reference proteome</keyword>
<dbReference type="InterPro" id="IPR011990">
    <property type="entry name" value="TPR-like_helical_dom_sf"/>
</dbReference>
<keyword evidence="1" id="KW-0175">Coiled coil</keyword>
<evidence type="ECO:0000256" key="1">
    <source>
        <dbReference type="SAM" id="Coils"/>
    </source>
</evidence>
<dbReference type="Proteomes" id="UP001178507">
    <property type="component" value="Unassembled WGS sequence"/>
</dbReference>
<name>A0AA36IDT3_9DINO</name>
<feature type="coiled-coil region" evidence="1">
    <location>
        <begin position="372"/>
        <end position="409"/>
    </location>
</feature>
<reference evidence="2" key="1">
    <citation type="submission" date="2023-08" db="EMBL/GenBank/DDBJ databases">
        <authorList>
            <person name="Chen Y."/>
            <person name="Shah S."/>
            <person name="Dougan E. K."/>
            <person name="Thang M."/>
            <person name="Chan C."/>
        </authorList>
    </citation>
    <scope>NUCLEOTIDE SEQUENCE</scope>
</reference>
<accession>A0AA36IDT3</accession>
<protein>
    <submittedName>
        <fullName evidence="2">Uncharacterized protein</fullName>
    </submittedName>
</protein>
<dbReference type="AlphaFoldDB" id="A0AA36IDT3"/>
<gene>
    <name evidence="2" type="ORF">EVOR1521_LOCUS11261</name>
</gene>
<dbReference type="InterPro" id="IPR050754">
    <property type="entry name" value="FKBP4/5/8-like"/>
</dbReference>
<dbReference type="PANTHER" id="PTHR46512">
    <property type="entry name" value="PEPTIDYLPROLYL ISOMERASE"/>
    <property type="match status" value="1"/>
</dbReference>
<sequence>MTGGCPPARVIKGHMSQEEYDALGYPSIPAEWTREWMMQQIELEKVDPRVNPNLLLEETDQEFWDNMSRKPYAKAILKSERHWTQRRRLWIRQYEQVELANALRQEVVAELELCAPEVKRLVAPIMKYKITEVALTTLLRTARKQRRAFRELLATPEEVHKFHSLRLRLDEGGSQEAQRLLDEYTVRVGDRAKELRRDSEPEVAELDTDSMAKLMSQAQKLRKDGYIEWHKGAIEEAFFSWCEAEAKIYKKRLPDAAGNKLVEDLRLILLKNISQAAIKLKHWTDALRAADEALEIDDEDHKSWFRRASALEGLGRAAEAEEALGRVESCAVGRADRGRVARDVALRRARLAEDARRHRATEGAAFRRALRRGVFAHEVEDEEAELRQLEEELRMLDAAEKSKADAEVEARFAVGDRVVATTGLGDVTVGTGGVVQEVDGDGDVKVLFDGEEEAQLIFSVDFENLAKEGAAASFAEDAASCAPREDEPLLLTLEGASDLLDALASAYEDPGVQQQLRKLCRDVKWSAREFTQLLPKVALEAQRGVLPRWGFGGSEGARHAEKALQQAKDSAALAQRQFLEQQSERVTRLLFGEMYEVVFRHSD</sequence>
<comment type="caution">
    <text evidence="2">The sequence shown here is derived from an EMBL/GenBank/DDBJ whole genome shotgun (WGS) entry which is preliminary data.</text>
</comment>
<evidence type="ECO:0000313" key="3">
    <source>
        <dbReference type="Proteomes" id="UP001178507"/>
    </source>
</evidence>